<keyword evidence="5" id="KW-1185">Reference proteome</keyword>
<dbReference type="InterPro" id="IPR050259">
    <property type="entry name" value="SDR"/>
</dbReference>
<sequence>MKLQGQVAAITGGTAGIGRGIAEAFLAEGASVALMARNADKARAALAEIGAGDRAIHIAGDATVQGDIENFVDQAAKHFGRLDILVNNAGGASDLQPLAQLSDATFDEAMKWNVYATFWACRRALQTMLPAKSGRIINISSVEGKHGKPVLTAYTAAKHAVNGLTKSLAREVGTQGITVNAICPGLVITDIIRNQGPETAKAMGMEFEEMVALFAEESAIKRPNTVEEVAAVALLLASPLGAGITGATISVDGGTAQY</sequence>
<dbReference type="PROSITE" id="PS00061">
    <property type="entry name" value="ADH_SHORT"/>
    <property type="match status" value="1"/>
</dbReference>
<dbReference type="SUPFAM" id="SSF51735">
    <property type="entry name" value="NAD(P)-binding Rossmann-fold domains"/>
    <property type="match status" value="1"/>
</dbReference>
<gene>
    <name evidence="4" type="ORF">ACFO0A_11050</name>
</gene>
<dbReference type="SMART" id="SM00822">
    <property type="entry name" value="PKS_KR"/>
    <property type="match status" value="1"/>
</dbReference>
<accession>A0ABV8RR42</accession>
<dbReference type="InterPro" id="IPR002347">
    <property type="entry name" value="SDR_fam"/>
</dbReference>
<feature type="domain" description="Ketoreductase" evidence="3">
    <location>
        <begin position="6"/>
        <end position="185"/>
    </location>
</feature>
<evidence type="ECO:0000256" key="1">
    <source>
        <dbReference type="ARBA" id="ARBA00006484"/>
    </source>
</evidence>
<dbReference type="CDD" id="cd05233">
    <property type="entry name" value="SDR_c"/>
    <property type="match status" value="1"/>
</dbReference>
<dbReference type="Pfam" id="PF00106">
    <property type="entry name" value="adh_short"/>
    <property type="match status" value="1"/>
</dbReference>
<dbReference type="InterPro" id="IPR020904">
    <property type="entry name" value="Sc_DH/Rdtase_CS"/>
</dbReference>
<name>A0ABV8RR42_9SPHN</name>
<evidence type="ECO:0000259" key="3">
    <source>
        <dbReference type="SMART" id="SM00822"/>
    </source>
</evidence>
<organism evidence="4 5">
    <name type="scientific">Novosphingobium tardum</name>
    <dbReference type="NCBI Taxonomy" id="1538021"/>
    <lineage>
        <taxon>Bacteria</taxon>
        <taxon>Pseudomonadati</taxon>
        <taxon>Pseudomonadota</taxon>
        <taxon>Alphaproteobacteria</taxon>
        <taxon>Sphingomonadales</taxon>
        <taxon>Sphingomonadaceae</taxon>
        <taxon>Novosphingobium</taxon>
    </lineage>
</organism>
<keyword evidence="4" id="KW-0560">Oxidoreductase</keyword>
<dbReference type="PRINTS" id="PR00081">
    <property type="entry name" value="GDHRDH"/>
</dbReference>
<protein>
    <submittedName>
        <fullName evidence="4">SDR family NAD(P)-dependent oxidoreductase</fullName>
        <ecNumber evidence="4">1.1.1.-</ecNumber>
    </submittedName>
</protein>
<dbReference type="PANTHER" id="PTHR42879:SF2">
    <property type="entry name" value="3-OXOACYL-[ACYL-CARRIER-PROTEIN] REDUCTASE FABG"/>
    <property type="match status" value="1"/>
</dbReference>
<evidence type="ECO:0000313" key="4">
    <source>
        <dbReference type="EMBL" id="MFC4295592.1"/>
    </source>
</evidence>
<reference evidence="5" key="1">
    <citation type="journal article" date="2019" name="Int. J. Syst. Evol. Microbiol.">
        <title>The Global Catalogue of Microorganisms (GCM) 10K type strain sequencing project: providing services to taxonomists for standard genome sequencing and annotation.</title>
        <authorList>
            <consortium name="The Broad Institute Genomics Platform"/>
            <consortium name="The Broad Institute Genome Sequencing Center for Infectious Disease"/>
            <person name="Wu L."/>
            <person name="Ma J."/>
        </authorList>
    </citation>
    <scope>NUCLEOTIDE SEQUENCE [LARGE SCALE GENOMIC DNA]</scope>
    <source>
        <strain evidence="5">CGMCC 1.12989</strain>
    </source>
</reference>
<dbReference type="Proteomes" id="UP001595828">
    <property type="component" value="Unassembled WGS sequence"/>
</dbReference>
<dbReference type="InterPro" id="IPR057326">
    <property type="entry name" value="KR_dom"/>
</dbReference>
<dbReference type="EC" id="1.1.1.-" evidence="4"/>
<dbReference type="InterPro" id="IPR036291">
    <property type="entry name" value="NAD(P)-bd_dom_sf"/>
</dbReference>
<proteinExistence type="inferred from homology"/>
<comment type="caution">
    <text evidence="4">The sequence shown here is derived from an EMBL/GenBank/DDBJ whole genome shotgun (WGS) entry which is preliminary data.</text>
</comment>
<dbReference type="PANTHER" id="PTHR42879">
    <property type="entry name" value="3-OXOACYL-(ACYL-CARRIER-PROTEIN) REDUCTASE"/>
    <property type="match status" value="1"/>
</dbReference>
<dbReference type="EMBL" id="JBHSDR010000006">
    <property type="protein sequence ID" value="MFC4295592.1"/>
    <property type="molecule type" value="Genomic_DNA"/>
</dbReference>
<evidence type="ECO:0000256" key="2">
    <source>
        <dbReference type="RuleBase" id="RU000363"/>
    </source>
</evidence>
<dbReference type="Gene3D" id="3.40.50.720">
    <property type="entry name" value="NAD(P)-binding Rossmann-like Domain"/>
    <property type="match status" value="1"/>
</dbReference>
<evidence type="ECO:0000313" key="5">
    <source>
        <dbReference type="Proteomes" id="UP001595828"/>
    </source>
</evidence>
<comment type="similarity">
    <text evidence="1 2">Belongs to the short-chain dehydrogenases/reductases (SDR) family.</text>
</comment>
<dbReference type="PRINTS" id="PR00080">
    <property type="entry name" value="SDRFAMILY"/>
</dbReference>
<dbReference type="GO" id="GO:0016491">
    <property type="term" value="F:oxidoreductase activity"/>
    <property type="evidence" value="ECO:0007669"/>
    <property type="project" value="UniProtKB-KW"/>
</dbReference>